<accession>A0A8X7R2W5</accession>
<reference evidence="2 3" key="1">
    <citation type="submission" date="2020-02" db="EMBL/GenBank/DDBJ databases">
        <authorList>
            <person name="Ma Q."/>
            <person name="Huang Y."/>
            <person name="Song X."/>
            <person name="Pei D."/>
        </authorList>
    </citation>
    <scope>NUCLEOTIDE SEQUENCE [LARGE SCALE GENOMIC DNA]</scope>
    <source>
        <strain evidence="2">Sxm20200214</strain>
        <tissue evidence="2">Leaf</tissue>
    </source>
</reference>
<proteinExistence type="predicted"/>
<dbReference type="EMBL" id="JAAMPC010000011">
    <property type="protein sequence ID" value="KAG2280422.1"/>
    <property type="molecule type" value="Genomic_DNA"/>
</dbReference>
<keyword evidence="3" id="KW-1185">Reference proteome</keyword>
<protein>
    <submittedName>
        <fullName evidence="2">Uncharacterized protein</fullName>
    </submittedName>
</protein>
<evidence type="ECO:0000313" key="3">
    <source>
        <dbReference type="Proteomes" id="UP000886595"/>
    </source>
</evidence>
<dbReference type="AlphaFoldDB" id="A0A8X7R2W5"/>
<dbReference type="Proteomes" id="UP000886595">
    <property type="component" value="Unassembled WGS sequence"/>
</dbReference>
<sequence>MERAIKTTQCRSQYVNPMQHGTKTPTKLALHGSYQILYTLSKLPDRAQCEFPLVAEALVMRAALQAVISLDITHLQMTSDNQTLIRAINDKLFEKESYGLQPTTVNSKSAAQTSPFGRLVKEPGRMLKSHHQHATRQPMPQPDRHLCEKPPEHRHRHPRYARARNR</sequence>
<evidence type="ECO:0000313" key="2">
    <source>
        <dbReference type="EMBL" id="KAG2280422.1"/>
    </source>
</evidence>
<organism evidence="2 3">
    <name type="scientific">Brassica carinata</name>
    <name type="common">Ethiopian mustard</name>
    <name type="synonym">Abyssinian cabbage</name>
    <dbReference type="NCBI Taxonomy" id="52824"/>
    <lineage>
        <taxon>Eukaryota</taxon>
        <taxon>Viridiplantae</taxon>
        <taxon>Streptophyta</taxon>
        <taxon>Embryophyta</taxon>
        <taxon>Tracheophyta</taxon>
        <taxon>Spermatophyta</taxon>
        <taxon>Magnoliopsida</taxon>
        <taxon>eudicotyledons</taxon>
        <taxon>Gunneridae</taxon>
        <taxon>Pentapetalae</taxon>
        <taxon>rosids</taxon>
        <taxon>malvids</taxon>
        <taxon>Brassicales</taxon>
        <taxon>Brassicaceae</taxon>
        <taxon>Brassiceae</taxon>
        <taxon>Brassica</taxon>
    </lineage>
</organism>
<evidence type="ECO:0000256" key="1">
    <source>
        <dbReference type="SAM" id="MobiDB-lite"/>
    </source>
</evidence>
<name>A0A8X7R2W5_BRACI</name>
<feature type="region of interest" description="Disordered" evidence="1">
    <location>
        <begin position="126"/>
        <end position="166"/>
    </location>
</feature>
<comment type="caution">
    <text evidence="2">The sequence shown here is derived from an EMBL/GenBank/DDBJ whole genome shotgun (WGS) entry which is preliminary data.</text>
</comment>
<feature type="compositionally biased region" description="Basic residues" evidence="1">
    <location>
        <begin position="152"/>
        <end position="166"/>
    </location>
</feature>
<feature type="compositionally biased region" description="Basic and acidic residues" evidence="1">
    <location>
        <begin position="142"/>
        <end position="151"/>
    </location>
</feature>
<gene>
    <name evidence="2" type="ORF">Bca52824_051642</name>
</gene>